<dbReference type="GO" id="GO:0046872">
    <property type="term" value="F:metal ion binding"/>
    <property type="evidence" value="ECO:0007669"/>
    <property type="project" value="UniProtKB-UniRule"/>
</dbReference>
<evidence type="ECO:0000256" key="6">
    <source>
        <dbReference type="ARBA" id="ARBA00022827"/>
    </source>
</evidence>
<dbReference type="Gene3D" id="3.10.520.10">
    <property type="entry name" value="ApbE-like domains"/>
    <property type="match status" value="1"/>
</dbReference>
<keyword evidence="12 13" id="KW-0449">Lipoprotein</keyword>
<keyword evidence="12" id="KW-0732">Signal</keyword>
<keyword evidence="12" id="KW-0997">Cell inner membrane</keyword>
<feature type="signal peptide" evidence="12">
    <location>
        <begin position="1"/>
        <end position="19"/>
    </location>
</feature>
<keyword evidence="7 10" id="KW-0460">Magnesium</keyword>
<dbReference type="GO" id="GO:0016740">
    <property type="term" value="F:transferase activity"/>
    <property type="evidence" value="ECO:0007669"/>
    <property type="project" value="UniProtKB-UniRule"/>
</dbReference>
<dbReference type="EC" id="2.7.1.180" evidence="1 10"/>
<evidence type="ECO:0000256" key="10">
    <source>
        <dbReference type="PIRNR" id="PIRNR006268"/>
    </source>
</evidence>
<dbReference type="AlphaFoldDB" id="A0A379C4W5"/>
<dbReference type="EMBL" id="UGSZ01000001">
    <property type="protein sequence ID" value="SUB56656.1"/>
    <property type="molecule type" value="Genomic_DNA"/>
</dbReference>
<name>A0A379C4W5_9FIRM</name>
<keyword evidence="6 10" id="KW-0274">FAD</keyword>
<comment type="catalytic activity">
    <reaction evidence="9 10 12">
        <text>L-threonyl-[protein] + FAD = FMN-L-threonyl-[protein] + AMP + H(+)</text>
        <dbReference type="Rhea" id="RHEA:36847"/>
        <dbReference type="Rhea" id="RHEA-COMP:11060"/>
        <dbReference type="Rhea" id="RHEA-COMP:11061"/>
        <dbReference type="ChEBI" id="CHEBI:15378"/>
        <dbReference type="ChEBI" id="CHEBI:30013"/>
        <dbReference type="ChEBI" id="CHEBI:57692"/>
        <dbReference type="ChEBI" id="CHEBI:74257"/>
        <dbReference type="ChEBI" id="CHEBI:456215"/>
        <dbReference type="EC" id="2.7.1.180"/>
    </reaction>
</comment>
<dbReference type="Pfam" id="PF02424">
    <property type="entry name" value="ApbE"/>
    <property type="match status" value="1"/>
</dbReference>
<evidence type="ECO:0000256" key="2">
    <source>
        <dbReference type="ARBA" id="ARBA00016337"/>
    </source>
</evidence>
<keyword evidence="4 10" id="KW-0808">Transferase</keyword>
<evidence type="ECO:0000256" key="5">
    <source>
        <dbReference type="ARBA" id="ARBA00022723"/>
    </source>
</evidence>
<dbReference type="PROSITE" id="PS51257">
    <property type="entry name" value="PROKAR_LIPOPROTEIN"/>
    <property type="match status" value="1"/>
</dbReference>
<dbReference type="InterPro" id="IPR003374">
    <property type="entry name" value="ApbE-like_sf"/>
</dbReference>
<keyword evidence="5 10" id="KW-0479">Metal-binding</keyword>
<sequence>MKKFIILIIFILLFTSCSKKDLAPSQEKEAASIEKYELTFYDTFDTVISAVIYSDDEKKANEDLNYLAKRFRELNALFDRYKSYDGVINVKTINDNAGKKPVKVDDTLFNLIKTSKEDYIKISSKNNIAMGPIIDVWKAYSDKYIEGKTKEEVKKLMGNYLPDQKYLETLRKYTDINKIILDEHNNTVYLEDPHMSLDLGSVAKGYATEIVGEELRTRGVKSALISAGGNVKLIGKPLDGRDKFSIGIQNPDLNDENQVFAALEATDISIVTSGDYQRFFDLDGKRYPHIIDPVTLRPSDNLKSTTVILKDSGLCDFISTAAFLSDEKDISKLAEKTDSKIIWIDNQMNIKYTPGAEKYIVKGD</sequence>
<comment type="function">
    <text evidence="12">Flavin transferase that catalyzes the transfer of the FMN moiety of FAD and its covalent binding to the hydroxyl group of a threonine residue in a target flavoprotein.</text>
</comment>
<keyword evidence="12" id="KW-0472">Membrane</keyword>
<dbReference type="InterPro" id="IPR024932">
    <property type="entry name" value="ApbE"/>
</dbReference>
<dbReference type="Proteomes" id="UP000255517">
    <property type="component" value="Unassembled WGS sequence"/>
</dbReference>
<dbReference type="RefSeq" id="WP_019035245.1">
    <property type="nucleotide sequence ID" value="NZ_UGSZ01000001.1"/>
</dbReference>
<comment type="subcellular location">
    <subcellularLocation>
        <location evidence="12">Cell inner membrane</location>
        <topology evidence="12">Lipid-anchor</topology>
        <orientation evidence="12">Periplasmic side</orientation>
    </subcellularLocation>
</comment>
<accession>A0A379C4W5</accession>
<evidence type="ECO:0000256" key="4">
    <source>
        <dbReference type="ARBA" id="ARBA00022679"/>
    </source>
</evidence>
<dbReference type="SUPFAM" id="SSF143631">
    <property type="entry name" value="ApbE-like"/>
    <property type="match status" value="1"/>
</dbReference>
<protein>
    <recommendedName>
        <fullName evidence="2 10">FAD:protein FMN transferase</fullName>
        <ecNumber evidence="1 10">2.7.1.180</ecNumber>
    </recommendedName>
    <alternativeName>
        <fullName evidence="8 10">Flavin transferase</fullName>
    </alternativeName>
</protein>
<evidence type="ECO:0000256" key="11">
    <source>
        <dbReference type="PIRSR" id="PIRSR006268-2"/>
    </source>
</evidence>
<keyword evidence="3 10" id="KW-0285">Flavoprotein</keyword>
<evidence type="ECO:0000256" key="12">
    <source>
        <dbReference type="RuleBase" id="RU363002"/>
    </source>
</evidence>
<feature type="chain" id="PRO_5039745137" description="FAD:protein FMN transferase" evidence="12">
    <location>
        <begin position="20"/>
        <end position="364"/>
    </location>
</feature>
<proteinExistence type="inferred from homology"/>
<dbReference type="PANTHER" id="PTHR30040:SF2">
    <property type="entry name" value="FAD:PROTEIN FMN TRANSFERASE"/>
    <property type="match status" value="1"/>
</dbReference>
<dbReference type="STRING" id="1122949.GCA_000378725_01628"/>
<feature type="binding site" evidence="11">
    <location>
        <position position="320"/>
    </location>
    <ligand>
        <name>Mg(2+)</name>
        <dbReference type="ChEBI" id="CHEBI:18420"/>
    </ligand>
</feature>
<reference evidence="13 14" key="1">
    <citation type="submission" date="2018-06" db="EMBL/GenBank/DDBJ databases">
        <authorList>
            <consortium name="Pathogen Informatics"/>
            <person name="Doyle S."/>
        </authorList>
    </citation>
    <scope>NUCLEOTIDE SEQUENCE [LARGE SCALE GENOMIC DNA]</scope>
    <source>
        <strain evidence="13 14">NCTC13149</strain>
    </source>
</reference>
<dbReference type="PIRSF" id="PIRSF006268">
    <property type="entry name" value="ApbE"/>
    <property type="match status" value="1"/>
</dbReference>
<evidence type="ECO:0000313" key="13">
    <source>
        <dbReference type="EMBL" id="SUB56656.1"/>
    </source>
</evidence>
<feature type="binding site" evidence="11">
    <location>
        <position position="201"/>
    </location>
    <ligand>
        <name>Mg(2+)</name>
        <dbReference type="ChEBI" id="CHEBI:18420"/>
    </ligand>
</feature>
<evidence type="ECO:0000313" key="14">
    <source>
        <dbReference type="Proteomes" id="UP000255517"/>
    </source>
</evidence>
<evidence type="ECO:0000256" key="3">
    <source>
        <dbReference type="ARBA" id="ARBA00022630"/>
    </source>
</evidence>
<evidence type="ECO:0000256" key="9">
    <source>
        <dbReference type="ARBA" id="ARBA00048540"/>
    </source>
</evidence>
<evidence type="ECO:0000256" key="8">
    <source>
        <dbReference type="ARBA" id="ARBA00031306"/>
    </source>
</evidence>
<dbReference type="OrthoDB" id="9778595at2"/>
<comment type="similarity">
    <text evidence="10 12">Belongs to the ApbE family.</text>
</comment>
<keyword evidence="12" id="KW-1003">Cell membrane</keyword>
<organism evidence="13 14">
    <name type="scientific">Peptoniphilus lacrimalis</name>
    <dbReference type="NCBI Taxonomy" id="33031"/>
    <lineage>
        <taxon>Bacteria</taxon>
        <taxon>Bacillati</taxon>
        <taxon>Bacillota</taxon>
        <taxon>Tissierellia</taxon>
        <taxon>Tissierellales</taxon>
        <taxon>Peptoniphilaceae</taxon>
        <taxon>Peptoniphilus</taxon>
    </lineage>
</organism>
<evidence type="ECO:0000256" key="7">
    <source>
        <dbReference type="ARBA" id="ARBA00022842"/>
    </source>
</evidence>
<feature type="binding site" evidence="11">
    <location>
        <position position="316"/>
    </location>
    <ligand>
        <name>Mg(2+)</name>
        <dbReference type="ChEBI" id="CHEBI:18420"/>
    </ligand>
</feature>
<comment type="cofactor">
    <cofactor evidence="11">
        <name>Mg(2+)</name>
        <dbReference type="ChEBI" id="CHEBI:18420"/>
    </cofactor>
    <cofactor evidence="11">
        <name>Mn(2+)</name>
        <dbReference type="ChEBI" id="CHEBI:29035"/>
    </cofactor>
    <text evidence="11">Magnesium. Can also use manganese.</text>
</comment>
<gene>
    <name evidence="13" type="primary">apbE</name>
    <name evidence="13" type="ORF">NCTC13149_00428</name>
</gene>
<dbReference type="GO" id="GO:0005886">
    <property type="term" value="C:plasma membrane"/>
    <property type="evidence" value="ECO:0007669"/>
    <property type="project" value="UniProtKB-SubCell"/>
</dbReference>
<evidence type="ECO:0000256" key="1">
    <source>
        <dbReference type="ARBA" id="ARBA00011955"/>
    </source>
</evidence>
<dbReference type="PANTHER" id="PTHR30040">
    <property type="entry name" value="THIAMINE BIOSYNTHESIS LIPOPROTEIN APBE"/>
    <property type="match status" value="1"/>
</dbReference>